<evidence type="ECO:0000256" key="1">
    <source>
        <dbReference type="ARBA" id="ARBA00023118"/>
    </source>
</evidence>
<comment type="caution">
    <text evidence="3">The sequence shown here is derived from an EMBL/GenBank/DDBJ whole genome shotgun (WGS) entry which is preliminary data.</text>
</comment>
<evidence type="ECO:0000259" key="2">
    <source>
        <dbReference type="Pfam" id="PF03787"/>
    </source>
</evidence>
<gene>
    <name evidence="3" type="primary">cmr6</name>
    <name evidence="3" type="ORF">FJZ00_14580</name>
</gene>
<accession>A0A938BKL3</accession>
<organism evidence="3 4">
    <name type="scientific">Candidatus Tanganyikabacteria bacterium</name>
    <dbReference type="NCBI Taxonomy" id="2961651"/>
    <lineage>
        <taxon>Bacteria</taxon>
        <taxon>Bacillati</taxon>
        <taxon>Candidatus Sericytochromatia</taxon>
        <taxon>Candidatus Tanganyikabacteria</taxon>
    </lineage>
</organism>
<dbReference type="EMBL" id="VGJX01000995">
    <property type="protein sequence ID" value="MBM3276377.1"/>
    <property type="molecule type" value="Genomic_DNA"/>
</dbReference>
<evidence type="ECO:0000313" key="4">
    <source>
        <dbReference type="Proteomes" id="UP000703893"/>
    </source>
</evidence>
<evidence type="ECO:0000313" key="3">
    <source>
        <dbReference type="EMBL" id="MBM3276377.1"/>
    </source>
</evidence>
<feature type="domain" description="CRISPR type III-associated protein" evidence="2">
    <location>
        <begin position="86"/>
        <end position="175"/>
    </location>
</feature>
<keyword evidence="1" id="KW-0051">Antiviral defense</keyword>
<name>A0A938BKL3_9BACT</name>
<dbReference type="Proteomes" id="UP000703893">
    <property type="component" value="Unassembled WGS sequence"/>
</dbReference>
<dbReference type="PANTHER" id="PTHR39965">
    <property type="entry name" value="CRISPR SYSTEM CMR SUBUNIT CMR6"/>
    <property type="match status" value="1"/>
</dbReference>
<dbReference type="Pfam" id="PF03787">
    <property type="entry name" value="RAMPs"/>
    <property type="match status" value="1"/>
</dbReference>
<reference evidence="3 4" key="1">
    <citation type="submission" date="2019-03" db="EMBL/GenBank/DDBJ databases">
        <title>Lake Tanganyika Metagenome-Assembled Genomes (MAGs).</title>
        <authorList>
            <person name="Tran P."/>
        </authorList>
    </citation>
    <scope>NUCLEOTIDE SEQUENCE [LARGE SCALE GENOMIC DNA]</scope>
    <source>
        <strain evidence="3">K_DeepCast_65m_m2_236</strain>
    </source>
</reference>
<protein>
    <submittedName>
        <fullName evidence="3">Type III-B CRISPR module RAMP protein Cmr6</fullName>
    </submittedName>
</protein>
<feature type="non-terminal residue" evidence="3">
    <location>
        <position position="227"/>
    </location>
</feature>
<dbReference type="NCBIfam" id="TIGR01898">
    <property type="entry name" value="cas_TM1791_cmr6"/>
    <property type="match status" value="1"/>
</dbReference>
<dbReference type="InterPro" id="IPR005537">
    <property type="entry name" value="RAMP_III_fam"/>
</dbReference>
<dbReference type="AlphaFoldDB" id="A0A938BKL3"/>
<proteinExistence type="predicted"/>
<sequence length="227" mass="24516">MRAIAVTRNVQDLLGKDGRDVPPGHAFSLYFPYWTARWEAAKEEKGSALRGLRELPPNSRKLLRALADRQVDLAVERGALLKVAVAMSPLATGLGMEHPVDNGFAFLSPYGLPYLAGSGVKGVMRRAAEELANGLADEPPADDLTGEDIAVLFGREIEPACRGALVFWDVFPVADTMAVEVMTPHNSDYYTGKAAPHDASQPNPIPFLAVAADADFSFVVECRRALP</sequence>
<dbReference type="InterPro" id="IPR010172">
    <property type="entry name" value="CRISPR-assoc_prot_TM1791"/>
</dbReference>
<dbReference type="GO" id="GO:0051607">
    <property type="term" value="P:defense response to virus"/>
    <property type="evidence" value="ECO:0007669"/>
    <property type="project" value="UniProtKB-KW"/>
</dbReference>
<dbReference type="PANTHER" id="PTHR39965:SF1">
    <property type="entry name" value="CRISPR SYSTEM CMR SUBUNIT CMR6"/>
    <property type="match status" value="1"/>
</dbReference>